<dbReference type="Proteomes" id="UP000298030">
    <property type="component" value="Unassembled WGS sequence"/>
</dbReference>
<feature type="compositionally biased region" description="Low complexity" evidence="1">
    <location>
        <begin position="352"/>
        <end position="362"/>
    </location>
</feature>
<gene>
    <name evidence="2" type="ORF">FA13DRAFT_1817357</name>
</gene>
<comment type="caution">
    <text evidence="2">The sequence shown here is derived from an EMBL/GenBank/DDBJ whole genome shotgun (WGS) entry which is preliminary data.</text>
</comment>
<feature type="compositionally biased region" description="Pro residues" evidence="1">
    <location>
        <begin position="319"/>
        <end position="333"/>
    </location>
</feature>
<evidence type="ECO:0000256" key="1">
    <source>
        <dbReference type="SAM" id="MobiDB-lite"/>
    </source>
</evidence>
<protein>
    <submittedName>
        <fullName evidence="2">Uncharacterized protein</fullName>
    </submittedName>
</protein>
<accession>A0A4Y7SW55</accession>
<feature type="compositionally biased region" description="Acidic residues" evidence="1">
    <location>
        <begin position="198"/>
        <end position="209"/>
    </location>
</feature>
<name>A0A4Y7SW55_COPMI</name>
<feature type="region of interest" description="Disordered" evidence="1">
    <location>
        <begin position="317"/>
        <end position="391"/>
    </location>
</feature>
<proteinExistence type="predicted"/>
<organism evidence="2 3">
    <name type="scientific">Coprinellus micaceus</name>
    <name type="common">Glistening ink-cap mushroom</name>
    <name type="synonym">Coprinus micaceus</name>
    <dbReference type="NCBI Taxonomy" id="71717"/>
    <lineage>
        <taxon>Eukaryota</taxon>
        <taxon>Fungi</taxon>
        <taxon>Dikarya</taxon>
        <taxon>Basidiomycota</taxon>
        <taxon>Agaricomycotina</taxon>
        <taxon>Agaricomycetes</taxon>
        <taxon>Agaricomycetidae</taxon>
        <taxon>Agaricales</taxon>
        <taxon>Agaricineae</taxon>
        <taxon>Psathyrellaceae</taxon>
        <taxon>Coprinellus</taxon>
    </lineage>
</organism>
<dbReference type="AlphaFoldDB" id="A0A4Y7SW55"/>
<evidence type="ECO:0000313" key="3">
    <source>
        <dbReference type="Proteomes" id="UP000298030"/>
    </source>
</evidence>
<feature type="compositionally biased region" description="Polar residues" evidence="1">
    <location>
        <begin position="223"/>
        <end position="234"/>
    </location>
</feature>
<feature type="region of interest" description="Disordered" evidence="1">
    <location>
        <begin position="192"/>
        <end position="239"/>
    </location>
</feature>
<evidence type="ECO:0000313" key="2">
    <source>
        <dbReference type="EMBL" id="TEB25459.1"/>
    </source>
</evidence>
<dbReference type="EMBL" id="QPFP01000056">
    <property type="protein sequence ID" value="TEB25459.1"/>
    <property type="molecule type" value="Genomic_DNA"/>
</dbReference>
<keyword evidence="3" id="KW-1185">Reference proteome</keyword>
<dbReference type="OrthoDB" id="3059197at2759"/>
<sequence>MTIHGDRVSQHLSAFLDNPRSMPSARGFLAQLDVETGLHKPSTTASEEARNDSNAAYLLTKDGVIAKQNFLALVEMDGTFSKVGPYFNASTPQGDPRDVDKALHRLRAQIQLKAITTTDRLAAFYPPGAVRSSNAALKGFLYVQQGLKDHYKAIKDEDFTKFVRSVPREDRYAMVGTTHLLIPSLRGRSDDIPQMSLDDLDSDEDEDDVTLSPSKLKAKHPSESNAELTSTNLTLRDLPDPEGQYALTGSALEAEIVPPRVYDGRRRLVPPHKYDTVNRDTLAIVETSICGWEMRKVNKLVTHLRIESIQLLDNGLLPLPSPSPSPPPSPTPAPKRKLATKRNDPAKRMRTRASSSTASSSTAKDDGIEGVIEEDEIMEVEDKKDPNPDGL</sequence>
<reference evidence="2 3" key="1">
    <citation type="journal article" date="2019" name="Nat. Ecol. Evol.">
        <title>Megaphylogeny resolves global patterns of mushroom evolution.</title>
        <authorList>
            <person name="Varga T."/>
            <person name="Krizsan K."/>
            <person name="Foldi C."/>
            <person name="Dima B."/>
            <person name="Sanchez-Garcia M."/>
            <person name="Sanchez-Ramirez S."/>
            <person name="Szollosi G.J."/>
            <person name="Szarkandi J.G."/>
            <person name="Papp V."/>
            <person name="Albert L."/>
            <person name="Andreopoulos W."/>
            <person name="Angelini C."/>
            <person name="Antonin V."/>
            <person name="Barry K.W."/>
            <person name="Bougher N.L."/>
            <person name="Buchanan P."/>
            <person name="Buyck B."/>
            <person name="Bense V."/>
            <person name="Catcheside P."/>
            <person name="Chovatia M."/>
            <person name="Cooper J."/>
            <person name="Damon W."/>
            <person name="Desjardin D."/>
            <person name="Finy P."/>
            <person name="Geml J."/>
            <person name="Haridas S."/>
            <person name="Hughes K."/>
            <person name="Justo A."/>
            <person name="Karasinski D."/>
            <person name="Kautmanova I."/>
            <person name="Kiss B."/>
            <person name="Kocsube S."/>
            <person name="Kotiranta H."/>
            <person name="LaButti K.M."/>
            <person name="Lechner B.E."/>
            <person name="Liimatainen K."/>
            <person name="Lipzen A."/>
            <person name="Lukacs Z."/>
            <person name="Mihaltcheva S."/>
            <person name="Morgado L.N."/>
            <person name="Niskanen T."/>
            <person name="Noordeloos M.E."/>
            <person name="Ohm R.A."/>
            <person name="Ortiz-Santana B."/>
            <person name="Ovrebo C."/>
            <person name="Racz N."/>
            <person name="Riley R."/>
            <person name="Savchenko A."/>
            <person name="Shiryaev A."/>
            <person name="Soop K."/>
            <person name="Spirin V."/>
            <person name="Szebenyi C."/>
            <person name="Tomsovsky M."/>
            <person name="Tulloss R.E."/>
            <person name="Uehling J."/>
            <person name="Grigoriev I.V."/>
            <person name="Vagvolgyi C."/>
            <person name="Papp T."/>
            <person name="Martin F.M."/>
            <person name="Miettinen O."/>
            <person name="Hibbett D.S."/>
            <person name="Nagy L.G."/>
        </authorList>
    </citation>
    <scope>NUCLEOTIDE SEQUENCE [LARGE SCALE GENOMIC DNA]</scope>
    <source>
        <strain evidence="2 3">FP101781</strain>
    </source>
</reference>
<feature type="compositionally biased region" description="Basic and acidic residues" evidence="1">
    <location>
        <begin position="380"/>
        <end position="391"/>
    </location>
</feature>